<dbReference type="Gene3D" id="3.40.630.30">
    <property type="match status" value="1"/>
</dbReference>
<dbReference type="eggNOG" id="COG0456">
    <property type="taxonomic scope" value="Bacteria"/>
</dbReference>
<dbReference type="Proteomes" id="UP000028542">
    <property type="component" value="Unassembled WGS sequence"/>
</dbReference>
<organism evidence="2 3">
    <name type="scientific">Clostridium sulfidigenes</name>
    <dbReference type="NCBI Taxonomy" id="318464"/>
    <lineage>
        <taxon>Bacteria</taxon>
        <taxon>Bacillati</taxon>
        <taxon>Bacillota</taxon>
        <taxon>Clostridia</taxon>
        <taxon>Eubacteriales</taxon>
        <taxon>Clostridiaceae</taxon>
        <taxon>Clostridium</taxon>
    </lineage>
</organism>
<dbReference type="PANTHER" id="PTHR43328:SF1">
    <property type="entry name" value="N-ACETYLTRANSFERASE DOMAIN-CONTAINING PROTEIN"/>
    <property type="match status" value="1"/>
</dbReference>
<dbReference type="AlphaFoldDB" id="A0A084JDQ2"/>
<gene>
    <name evidence="2" type="ORF">IO99_07560</name>
</gene>
<dbReference type="SUPFAM" id="SSF55729">
    <property type="entry name" value="Acyl-CoA N-acyltransferases (Nat)"/>
    <property type="match status" value="1"/>
</dbReference>
<reference evidence="2 3" key="1">
    <citation type="submission" date="2014-07" db="EMBL/GenBank/DDBJ databases">
        <title>Draft genome of Clostridium sulfidigenes 113A isolated from sediments associated with methane hydrate from Krishna Godavari basin.</title>
        <authorList>
            <person name="Honkalas V.S."/>
            <person name="Dabir A.P."/>
            <person name="Arora P."/>
            <person name="Dhakephalkar P.K."/>
        </authorList>
    </citation>
    <scope>NUCLEOTIDE SEQUENCE [LARGE SCALE GENOMIC DNA]</scope>
    <source>
        <strain evidence="2 3">113A</strain>
    </source>
</reference>
<dbReference type="Pfam" id="PF00583">
    <property type="entry name" value="Acetyltransf_1"/>
    <property type="match status" value="1"/>
</dbReference>
<keyword evidence="3" id="KW-1185">Reference proteome</keyword>
<evidence type="ECO:0000259" key="1">
    <source>
        <dbReference type="PROSITE" id="PS51186"/>
    </source>
</evidence>
<dbReference type="PROSITE" id="PS51186">
    <property type="entry name" value="GNAT"/>
    <property type="match status" value="1"/>
</dbReference>
<name>A0A084JDQ2_9CLOT</name>
<dbReference type="STRING" id="318464.IO99_07560"/>
<evidence type="ECO:0000313" key="3">
    <source>
        <dbReference type="Proteomes" id="UP000028542"/>
    </source>
</evidence>
<dbReference type="RefSeq" id="WP_035131836.1">
    <property type="nucleotide sequence ID" value="NZ_JPMD01000015.1"/>
</dbReference>
<feature type="domain" description="N-acetyltransferase" evidence="1">
    <location>
        <begin position="10"/>
        <end position="170"/>
    </location>
</feature>
<keyword evidence="2" id="KW-0808">Transferase</keyword>
<proteinExistence type="predicted"/>
<protein>
    <submittedName>
        <fullName evidence="2">Acetyltransferase</fullName>
    </submittedName>
</protein>
<dbReference type="EMBL" id="JPMD01000015">
    <property type="protein sequence ID" value="KEZ87086.1"/>
    <property type="molecule type" value="Genomic_DNA"/>
</dbReference>
<dbReference type="InterPro" id="IPR000182">
    <property type="entry name" value="GNAT_dom"/>
</dbReference>
<dbReference type="InterPro" id="IPR016181">
    <property type="entry name" value="Acyl_CoA_acyltransferase"/>
</dbReference>
<accession>A0A084JDQ2</accession>
<dbReference type="CDD" id="cd04301">
    <property type="entry name" value="NAT_SF"/>
    <property type="match status" value="1"/>
</dbReference>
<sequence>MMKIKNYNELIIRKATVEDSNEIVMLVKQVMGEVSFFPKDPDEFDLTAEDEAEYIKNTSLFLVAEINEKIVGSTTLQRGRTKRTSHVADFGITILREYSGLKIGTLLMEEVIKWCKENQVEKIELEVFEENTPAIALYKKFGFVEEGRKNKNIKIEGEYKNTLLLARFLKEN</sequence>
<evidence type="ECO:0000313" key="2">
    <source>
        <dbReference type="EMBL" id="KEZ87086.1"/>
    </source>
</evidence>
<dbReference type="PANTHER" id="PTHR43328">
    <property type="entry name" value="ACETYLTRANSFERASE-RELATED"/>
    <property type="match status" value="1"/>
</dbReference>
<comment type="caution">
    <text evidence="2">The sequence shown here is derived from an EMBL/GenBank/DDBJ whole genome shotgun (WGS) entry which is preliminary data.</text>
</comment>
<dbReference type="GO" id="GO:0016747">
    <property type="term" value="F:acyltransferase activity, transferring groups other than amino-acyl groups"/>
    <property type="evidence" value="ECO:0007669"/>
    <property type="project" value="InterPro"/>
</dbReference>